<name>A0ABQ9P9Y5_9PEZI</name>
<reference evidence="2" key="1">
    <citation type="submission" date="2023-04" db="EMBL/GenBank/DDBJ databases">
        <title>Colletotrichum limetticola genome sequence.</title>
        <authorList>
            <person name="Baroncelli R."/>
        </authorList>
    </citation>
    <scope>NUCLEOTIDE SEQUENCE</scope>
    <source>
        <strain evidence="2">KLA-Anderson</strain>
    </source>
</reference>
<dbReference type="Proteomes" id="UP001169217">
    <property type="component" value="Unassembled WGS sequence"/>
</dbReference>
<sequence length="228" mass="25449">MDLSEVRKAVERFVCDLNGIRRHVEERESAAKRDLDKEAPALQGEVSVLRKRRTQLKKELTAHRQEEDDARRRLVELEEAYNASVQHRLMVSALPSTQTLLDFILGGNPALSDCASPKPLSSTRPCSDITMGVCHAYDLALGTEKQSPHCLARPASIPTPPTKRQAEYMHETSGKRRRHEASVTALAEEAVGNDGFYDDGNARCGHRTVQDAERWSISGCNEHHAELL</sequence>
<proteinExistence type="predicted"/>
<comment type="caution">
    <text evidence="2">The sequence shown here is derived from an EMBL/GenBank/DDBJ whole genome shotgun (WGS) entry which is preliminary data.</text>
</comment>
<organism evidence="2 3">
    <name type="scientific">Colletotrichum limetticola</name>
    <dbReference type="NCBI Taxonomy" id="1209924"/>
    <lineage>
        <taxon>Eukaryota</taxon>
        <taxon>Fungi</taxon>
        <taxon>Dikarya</taxon>
        <taxon>Ascomycota</taxon>
        <taxon>Pezizomycotina</taxon>
        <taxon>Sordariomycetes</taxon>
        <taxon>Hypocreomycetidae</taxon>
        <taxon>Glomerellales</taxon>
        <taxon>Glomerellaceae</taxon>
        <taxon>Colletotrichum</taxon>
        <taxon>Colletotrichum acutatum species complex</taxon>
    </lineage>
</organism>
<dbReference type="EMBL" id="JARUPT010000839">
    <property type="protein sequence ID" value="KAK0368486.1"/>
    <property type="molecule type" value="Genomic_DNA"/>
</dbReference>
<keyword evidence="1" id="KW-0175">Coiled coil</keyword>
<evidence type="ECO:0000256" key="1">
    <source>
        <dbReference type="SAM" id="Coils"/>
    </source>
</evidence>
<evidence type="ECO:0000313" key="2">
    <source>
        <dbReference type="EMBL" id="KAK0368486.1"/>
    </source>
</evidence>
<gene>
    <name evidence="2" type="ORF">CLIM01_14158</name>
</gene>
<feature type="coiled-coil region" evidence="1">
    <location>
        <begin position="46"/>
        <end position="80"/>
    </location>
</feature>
<accession>A0ABQ9P9Y5</accession>
<evidence type="ECO:0008006" key="4">
    <source>
        <dbReference type="Google" id="ProtNLM"/>
    </source>
</evidence>
<evidence type="ECO:0000313" key="3">
    <source>
        <dbReference type="Proteomes" id="UP001169217"/>
    </source>
</evidence>
<keyword evidence="3" id="KW-1185">Reference proteome</keyword>
<protein>
    <recommendedName>
        <fullName evidence="4">BZIP transcription factor</fullName>
    </recommendedName>
</protein>